<name>A0A194S0Y7_RHOGW</name>
<dbReference type="GO" id="GO:0007094">
    <property type="term" value="P:mitotic spindle assembly checkpoint signaling"/>
    <property type="evidence" value="ECO:0007669"/>
    <property type="project" value="TreeGrafter"/>
</dbReference>
<feature type="region of interest" description="Disordered" evidence="1">
    <location>
        <begin position="626"/>
        <end position="843"/>
    </location>
</feature>
<dbReference type="OrthoDB" id="5592879at2759"/>
<dbReference type="GO" id="GO:0000776">
    <property type="term" value="C:kinetochore"/>
    <property type="evidence" value="ECO:0007669"/>
    <property type="project" value="TreeGrafter"/>
</dbReference>
<feature type="compositionally biased region" description="Acidic residues" evidence="1">
    <location>
        <begin position="495"/>
        <end position="508"/>
    </location>
</feature>
<feature type="region of interest" description="Disordered" evidence="1">
    <location>
        <begin position="256"/>
        <end position="316"/>
    </location>
</feature>
<feature type="compositionally biased region" description="Low complexity" evidence="1">
    <location>
        <begin position="587"/>
        <end position="599"/>
    </location>
</feature>
<dbReference type="InterPro" id="IPR013253">
    <property type="entry name" value="Spc7_domain"/>
</dbReference>
<feature type="compositionally biased region" description="Acidic residues" evidence="1">
    <location>
        <begin position="539"/>
        <end position="551"/>
    </location>
</feature>
<proteinExistence type="predicted"/>
<dbReference type="OMA" id="WRMKLQE"/>
<keyword evidence="4" id="KW-1185">Reference proteome</keyword>
<dbReference type="Pfam" id="PF18210">
    <property type="entry name" value="Knl1_RWD_C"/>
    <property type="match status" value="1"/>
</dbReference>
<dbReference type="GeneID" id="28977581"/>
<dbReference type="InterPro" id="IPR033338">
    <property type="entry name" value="Spc105/Spc7"/>
</dbReference>
<evidence type="ECO:0000256" key="1">
    <source>
        <dbReference type="SAM" id="MobiDB-lite"/>
    </source>
</evidence>
<organism evidence="3 4">
    <name type="scientific">Rhodotorula graminis (strain WP1)</name>
    <dbReference type="NCBI Taxonomy" id="578459"/>
    <lineage>
        <taxon>Eukaryota</taxon>
        <taxon>Fungi</taxon>
        <taxon>Dikarya</taxon>
        <taxon>Basidiomycota</taxon>
        <taxon>Pucciniomycotina</taxon>
        <taxon>Microbotryomycetes</taxon>
        <taxon>Sporidiobolales</taxon>
        <taxon>Sporidiobolaceae</taxon>
        <taxon>Rhodotorula</taxon>
    </lineage>
</organism>
<evidence type="ECO:0000313" key="3">
    <source>
        <dbReference type="EMBL" id="KPV74205.1"/>
    </source>
</evidence>
<gene>
    <name evidence="3" type="ORF">RHOBADRAFT_54056</name>
</gene>
<feature type="region of interest" description="Disordered" evidence="1">
    <location>
        <begin position="528"/>
        <end position="613"/>
    </location>
</feature>
<feature type="compositionally biased region" description="Acidic residues" evidence="1">
    <location>
        <begin position="198"/>
        <end position="211"/>
    </location>
</feature>
<feature type="region of interest" description="Disordered" evidence="1">
    <location>
        <begin position="1"/>
        <end position="115"/>
    </location>
</feature>
<feature type="compositionally biased region" description="Acidic residues" evidence="1">
    <location>
        <begin position="295"/>
        <end position="311"/>
    </location>
</feature>
<feature type="compositionally biased region" description="Low complexity" evidence="1">
    <location>
        <begin position="785"/>
        <end position="795"/>
    </location>
</feature>
<evidence type="ECO:0000313" key="4">
    <source>
        <dbReference type="Proteomes" id="UP000053890"/>
    </source>
</evidence>
<dbReference type="GO" id="GO:0034501">
    <property type="term" value="P:protein localization to kinetochore"/>
    <property type="evidence" value="ECO:0007669"/>
    <property type="project" value="TreeGrafter"/>
</dbReference>
<feature type="region of interest" description="Disordered" evidence="1">
    <location>
        <begin position="451"/>
        <end position="470"/>
    </location>
</feature>
<accession>A0A194S0Y7</accession>
<dbReference type="GO" id="GO:1990758">
    <property type="term" value="P:mitotic sister chromatid biorientation"/>
    <property type="evidence" value="ECO:0007669"/>
    <property type="project" value="TreeGrafter"/>
</dbReference>
<feature type="region of interest" description="Disordered" evidence="1">
    <location>
        <begin position="156"/>
        <end position="222"/>
    </location>
</feature>
<dbReference type="EMBL" id="KQ474080">
    <property type="protein sequence ID" value="KPV74205.1"/>
    <property type="molecule type" value="Genomic_DNA"/>
</dbReference>
<feature type="region of interest" description="Disordered" evidence="1">
    <location>
        <begin position="341"/>
        <end position="373"/>
    </location>
</feature>
<dbReference type="PANTHER" id="PTHR28260:SF1">
    <property type="entry name" value="SPINDLE POLE BODY COMPONENT SPC105"/>
    <property type="match status" value="1"/>
</dbReference>
<feature type="domain" description="Spc7 kinetochore protein" evidence="2">
    <location>
        <begin position="907"/>
        <end position="1237"/>
    </location>
</feature>
<dbReference type="Proteomes" id="UP000053890">
    <property type="component" value="Unassembled WGS sequence"/>
</dbReference>
<dbReference type="SMART" id="SM00787">
    <property type="entry name" value="Spc7"/>
    <property type="match status" value="1"/>
</dbReference>
<evidence type="ECO:0000259" key="2">
    <source>
        <dbReference type="SMART" id="SM00787"/>
    </source>
</evidence>
<protein>
    <recommendedName>
        <fullName evidence="2">Spc7 kinetochore protein domain-containing protein</fullName>
    </recommendedName>
</protein>
<dbReference type="InterPro" id="IPR040850">
    <property type="entry name" value="Knl1_RWD_C"/>
</dbReference>
<feature type="compositionally biased region" description="Low complexity" evidence="1">
    <location>
        <begin position="156"/>
        <end position="170"/>
    </location>
</feature>
<feature type="region of interest" description="Disordered" evidence="1">
    <location>
        <begin position="1130"/>
        <end position="1150"/>
    </location>
</feature>
<dbReference type="PANTHER" id="PTHR28260">
    <property type="entry name" value="SPINDLE POLE BODY COMPONENT SPC105"/>
    <property type="match status" value="1"/>
</dbReference>
<feature type="compositionally biased region" description="Low complexity" evidence="1">
    <location>
        <begin position="44"/>
        <end position="53"/>
    </location>
</feature>
<feature type="region of interest" description="Disordered" evidence="1">
    <location>
        <begin position="477"/>
        <end position="508"/>
    </location>
</feature>
<dbReference type="STRING" id="578459.A0A194S0Y7"/>
<dbReference type="Pfam" id="PF08317">
    <property type="entry name" value="Spc7"/>
    <property type="match status" value="1"/>
</dbReference>
<feature type="compositionally biased region" description="Acidic residues" evidence="1">
    <location>
        <begin position="576"/>
        <end position="586"/>
    </location>
</feature>
<reference evidence="3 4" key="1">
    <citation type="journal article" date="2015" name="Front. Microbiol.">
        <title>Genome sequence of the plant growth promoting endophytic yeast Rhodotorula graminis WP1.</title>
        <authorList>
            <person name="Firrincieli A."/>
            <person name="Otillar R."/>
            <person name="Salamov A."/>
            <person name="Schmutz J."/>
            <person name="Khan Z."/>
            <person name="Redman R.S."/>
            <person name="Fleck N.D."/>
            <person name="Lindquist E."/>
            <person name="Grigoriev I.V."/>
            <person name="Doty S.L."/>
        </authorList>
    </citation>
    <scope>NUCLEOTIDE SEQUENCE [LARGE SCALE GENOMIC DNA]</scope>
    <source>
        <strain evidence="3 4">WP1</strain>
    </source>
</reference>
<dbReference type="RefSeq" id="XP_018270254.1">
    <property type="nucleotide sequence ID" value="XM_018417133.1"/>
</dbReference>
<sequence>MADGARPAFKPQRARASLGALPSTSRALLSHINKENPSTSRPDSTTPAPGSDAPAPPPSTATGRSKKRAQSLGGDALEVARKRLQLGEPPRLEMSPGKLERRQRAPRRSILKQTPAKFDEINHTFSFSTSASGRINDWEKAHAQTTDLSALSAFTSAAAPSSSGPAQTSTQRRRSSLKPRVSAASGNYDDSDSRGSDMDEEDEVTDDDDDPNGSLDMDVTRFENDTALYDFDGRRKSVAHSRRVSFAPSAAIRTFTPDKPTAEAQAYEAERRRLEAEAAEAASAAGETSLATYSSDDDDHLAADNADDDTGAYESEPSMEIAGDEVTLAFRGHFAGTQIPASALQEDDDEHGDEGSSLERSVDDDDNGTMAMDEVTGGITSAFAAHFAHPAAVSSSQEAGEGGFDASAVHARAQAETTPVFPLFGARTPSAGPSSSSSSAAITAAGIAQAYKRAGPRPSELARQEDEDDEAVMRELGFARGGRPRKSRAASTIVEEAEDDEDESEGEVDMEDATGAMDMTTAIGGIVQASSSQERAAEMDEDEDEDMDSDAEVSFQLISGERTVDMTFATDGEGADKDDEPVEQEQDAATTTDATTDAALLPRSQPTAPAPTFSFATTLTSSTIRQSLGPSLTAPPHLFERAGSAPPFQAQSPHKSAADRAAAYVSPVRPTASSSSSIGAARPGLTRALSVPLEAAGGARTPTRSPFLGGRGSGRFSTSPAPPGGARSSPFRSPRRVPFDSPRAGTSSLPAAMLGATPKSPGRARREPSPAKDASASATAEVEKAGATPAAATAPLNGLDLKEQQPPASPGITMRSRSRSRSRSMSPVKQAQAPTTPGRVVFQPRSVAPPLSVGRSPGGSLSLRALLGKGGAKDEAGGVGDKRVAELKGGADGDELNLTGTSFDGSFSHDNDSPALPASLDAFFTATGTSFVNDVVALVDVEKSAANRRKSMAAPSTDARGPSGPPTYADLAVVGACKSLIHRLYTNDSHILSEQIDELQHMVRQQEEAIRQGQVPPIFRTWTTASEEAKNVIKTQLGQIKLHYLLASQLEFTSARSTNFGQIVDAMEQSFVDIKHDRALLARSEVATVIPDLEARHIALHAELEAERQLDAQLSAMAPEDVEFRESLLADSEEQEEQLNGNAAKGIPGQRPELDRIKQHLISYEDTFDKYSTEEARLADEISMLEELRRDKRSKADLVRLRADFDALQHLQGWTLVRFDPTEVEMRCGDDFVVRLGFEKEGTLAVIEAPCEMVPLPMKMAGSLSAQVTMALLAFVNEDLEHKLAKRSIDARVLLRYIGARATMMRHVRQEIVLASLRYPTTLALANPSVPSSTPTLHLDVFCATSRRGFVVAVPLSGDMLVEAHEPEKWAAESASAAVDARFGFVKGGSVNALALAQTINDRLSAGYGRSALLDAVAAAEEEADRA</sequence>